<dbReference type="AlphaFoldDB" id="A0A1F5MK02"/>
<organism evidence="1 2">
    <name type="scientific">Candidatus Daviesbacteria bacterium RIFCSPLOWO2_01_FULL_40_24</name>
    <dbReference type="NCBI Taxonomy" id="1797787"/>
    <lineage>
        <taxon>Bacteria</taxon>
        <taxon>Candidatus Daviesiibacteriota</taxon>
    </lineage>
</organism>
<dbReference type="EMBL" id="MFDO01000011">
    <property type="protein sequence ID" value="OGE65704.1"/>
    <property type="molecule type" value="Genomic_DNA"/>
</dbReference>
<evidence type="ECO:0000313" key="2">
    <source>
        <dbReference type="Proteomes" id="UP000178017"/>
    </source>
</evidence>
<reference evidence="1 2" key="1">
    <citation type="journal article" date="2016" name="Nat. Commun.">
        <title>Thousands of microbial genomes shed light on interconnected biogeochemical processes in an aquifer system.</title>
        <authorList>
            <person name="Anantharaman K."/>
            <person name="Brown C.T."/>
            <person name="Hug L.A."/>
            <person name="Sharon I."/>
            <person name="Castelle C.J."/>
            <person name="Probst A.J."/>
            <person name="Thomas B.C."/>
            <person name="Singh A."/>
            <person name="Wilkins M.J."/>
            <person name="Karaoz U."/>
            <person name="Brodie E.L."/>
            <person name="Williams K.H."/>
            <person name="Hubbard S.S."/>
            <person name="Banfield J.F."/>
        </authorList>
    </citation>
    <scope>NUCLEOTIDE SEQUENCE [LARGE SCALE GENOMIC DNA]</scope>
</reference>
<name>A0A1F5MK02_9BACT</name>
<comment type="caution">
    <text evidence="1">The sequence shown here is derived from an EMBL/GenBank/DDBJ whole genome shotgun (WGS) entry which is preliminary data.</text>
</comment>
<accession>A0A1F5MK02</accession>
<protein>
    <submittedName>
        <fullName evidence="1">Uncharacterized protein</fullName>
    </submittedName>
</protein>
<proteinExistence type="predicted"/>
<evidence type="ECO:0000313" key="1">
    <source>
        <dbReference type="EMBL" id="OGE65704.1"/>
    </source>
</evidence>
<sequence>MERPQIRSAAEIRAVFKKKYGRLVNHYRRWQSPQPDTSTDPRGFAKWSKSRAVMEHTLRIEDHDLYDSCPRSYRLLSHEADYDEYRLWTILERLAVPINTRLDSMIDNRRRRNWVESPTNAKQTLRAIEQIEEELTERTGPILVRYDFKLDELEAAVEAGGGVLSDGTKKQFSGAELEDLTARIKKRKEELEEGDLVVDLMNPKRRDRLEERRRRYLNLLPPHYKEKLGLSFETKPRPLQR</sequence>
<dbReference type="Proteomes" id="UP000178017">
    <property type="component" value="Unassembled WGS sequence"/>
</dbReference>
<gene>
    <name evidence="1" type="ORF">A3B49_04020</name>
</gene>